<dbReference type="AlphaFoldDB" id="A0A8I0P4S3"/>
<gene>
    <name evidence="1" type="ORF">H4687_003333</name>
</gene>
<dbReference type="Proteomes" id="UP000629287">
    <property type="component" value="Unassembled WGS sequence"/>
</dbReference>
<reference evidence="1 2" key="1">
    <citation type="submission" date="2020-10" db="EMBL/GenBank/DDBJ databases">
        <title>Sequencing the genomes of 1000 actinobacteria strains.</title>
        <authorList>
            <person name="Klenk H.-P."/>
        </authorList>
    </citation>
    <scope>NUCLEOTIDE SEQUENCE [LARGE SCALE GENOMIC DNA]</scope>
    <source>
        <strain evidence="1 2">DSM 41803</strain>
    </source>
</reference>
<name>A0A8I0P4S3_9ACTN</name>
<organism evidence="1 2">
    <name type="scientific">Streptomyces stelliscabiei</name>
    <dbReference type="NCBI Taxonomy" id="146820"/>
    <lineage>
        <taxon>Bacteria</taxon>
        <taxon>Bacillati</taxon>
        <taxon>Actinomycetota</taxon>
        <taxon>Actinomycetes</taxon>
        <taxon>Kitasatosporales</taxon>
        <taxon>Streptomycetaceae</taxon>
        <taxon>Streptomyces</taxon>
    </lineage>
</organism>
<sequence>MSLIVSVAVLLLVLDTRRKMLHLLKQRDKQQGA</sequence>
<evidence type="ECO:0000313" key="2">
    <source>
        <dbReference type="Proteomes" id="UP000629287"/>
    </source>
</evidence>
<proteinExistence type="predicted"/>
<comment type="caution">
    <text evidence="1">The sequence shown here is derived from an EMBL/GenBank/DDBJ whole genome shotgun (WGS) entry which is preliminary data.</text>
</comment>
<protein>
    <submittedName>
        <fullName evidence="1">Uncharacterized protein</fullName>
    </submittedName>
</protein>
<keyword evidence="2" id="KW-1185">Reference proteome</keyword>
<evidence type="ECO:0000313" key="1">
    <source>
        <dbReference type="EMBL" id="MBE1597204.1"/>
    </source>
</evidence>
<accession>A0A8I0P4S3</accession>
<dbReference type="EMBL" id="JADBGF010000001">
    <property type="protein sequence ID" value="MBE1597204.1"/>
    <property type="molecule type" value="Genomic_DNA"/>
</dbReference>